<accession>A0A7J7NDF5</accession>
<reference evidence="1 2" key="1">
    <citation type="journal article" date="2020" name="IScience">
        <title>Genome Sequencing of the Endangered Kingdonia uniflora (Circaeasteraceae, Ranunculales) Reveals Potential Mechanisms of Evolutionary Specialization.</title>
        <authorList>
            <person name="Sun Y."/>
            <person name="Deng T."/>
            <person name="Zhang A."/>
            <person name="Moore M.J."/>
            <person name="Landis J.B."/>
            <person name="Lin N."/>
            <person name="Zhang H."/>
            <person name="Zhang X."/>
            <person name="Huang J."/>
            <person name="Zhang X."/>
            <person name="Sun H."/>
            <person name="Wang H."/>
        </authorList>
    </citation>
    <scope>NUCLEOTIDE SEQUENCE [LARGE SCALE GENOMIC DNA]</scope>
    <source>
        <strain evidence="1">TB1705</strain>
        <tissue evidence="1">Leaf</tissue>
    </source>
</reference>
<name>A0A7J7NDF5_9MAGN</name>
<dbReference type="AlphaFoldDB" id="A0A7J7NDF5"/>
<dbReference type="Proteomes" id="UP000541444">
    <property type="component" value="Unassembled WGS sequence"/>
</dbReference>
<gene>
    <name evidence="1" type="ORF">GIB67_000624</name>
</gene>
<organism evidence="1 2">
    <name type="scientific">Kingdonia uniflora</name>
    <dbReference type="NCBI Taxonomy" id="39325"/>
    <lineage>
        <taxon>Eukaryota</taxon>
        <taxon>Viridiplantae</taxon>
        <taxon>Streptophyta</taxon>
        <taxon>Embryophyta</taxon>
        <taxon>Tracheophyta</taxon>
        <taxon>Spermatophyta</taxon>
        <taxon>Magnoliopsida</taxon>
        <taxon>Ranunculales</taxon>
        <taxon>Circaeasteraceae</taxon>
        <taxon>Kingdonia</taxon>
    </lineage>
</organism>
<evidence type="ECO:0000313" key="2">
    <source>
        <dbReference type="Proteomes" id="UP000541444"/>
    </source>
</evidence>
<protein>
    <submittedName>
        <fullName evidence="1">Uncharacterized protein</fullName>
    </submittedName>
</protein>
<proteinExistence type="predicted"/>
<keyword evidence="2" id="KW-1185">Reference proteome</keyword>
<dbReference type="EMBL" id="JACGCM010000859">
    <property type="protein sequence ID" value="KAF6165040.1"/>
    <property type="molecule type" value="Genomic_DNA"/>
</dbReference>
<evidence type="ECO:0000313" key="1">
    <source>
        <dbReference type="EMBL" id="KAF6165040.1"/>
    </source>
</evidence>
<comment type="caution">
    <text evidence="1">The sequence shown here is derived from an EMBL/GenBank/DDBJ whole genome shotgun (WGS) entry which is preliminary data.</text>
</comment>
<sequence>MHVLRTCHATSAYHVSSTRVTVDVTMDKDDVINKISKKNKKLMTSVTKKTPFLAVKLPSFNELFLAIGASPSDIPYILGKLSE</sequence>